<reference evidence="1 2" key="1">
    <citation type="submission" date="2015-10" db="EMBL/GenBank/DDBJ databases">
        <title>Genome analyses suggest a sexual origin of heterokaryosis in a supposedly ancient asexual fungus.</title>
        <authorList>
            <person name="Ropars J."/>
            <person name="Sedzielewska K."/>
            <person name="Noel J."/>
            <person name="Charron P."/>
            <person name="Farinelli L."/>
            <person name="Marton T."/>
            <person name="Kruger M."/>
            <person name="Pelin A."/>
            <person name="Brachmann A."/>
            <person name="Corradi N."/>
        </authorList>
    </citation>
    <scope>NUCLEOTIDE SEQUENCE [LARGE SCALE GENOMIC DNA]</scope>
    <source>
        <strain evidence="1 2">A4</strain>
    </source>
</reference>
<sequence>SIKIWCGKDYLSEKEVLETVVKYSPSNFCELKIHHITSNSDASLDDLESFFISWERRTPKKLLSFIIIYNMKIYYGYGFKILEIIEKYEGLGIIEFITKSEEKEDVEEDLKIKLTLFR</sequence>
<feature type="non-terminal residue" evidence="1">
    <location>
        <position position="1"/>
    </location>
</feature>
<accession>A0A2I1HK12</accession>
<keyword evidence="2" id="KW-1185">Reference proteome</keyword>
<gene>
    <name evidence="1" type="ORF">RhiirA4_481784</name>
</gene>
<evidence type="ECO:0008006" key="3">
    <source>
        <dbReference type="Google" id="ProtNLM"/>
    </source>
</evidence>
<evidence type="ECO:0000313" key="2">
    <source>
        <dbReference type="Proteomes" id="UP000234323"/>
    </source>
</evidence>
<dbReference type="AlphaFoldDB" id="A0A2I1HK12"/>
<name>A0A2I1HK12_9GLOM</name>
<dbReference type="EMBL" id="LLXI01003429">
    <property type="protein sequence ID" value="PKY59213.1"/>
    <property type="molecule type" value="Genomic_DNA"/>
</dbReference>
<dbReference type="Proteomes" id="UP000234323">
    <property type="component" value="Unassembled WGS sequence"/>
</dbReference>
<evidence type="ECO:0000313" key="1">
    <source>
        <dbReference type="EMBL" id="PKY59213.1"/>
    </source>
</evidence>
<comment type="caution">
    <text evidence="1">The sequence shown here is derived from an EMBL/GenBank/DDBJ whole genome shotgun (WGS) entry which is preliminary data.</text>
</comment>
<organism evidence="1 2">
    <name type="scientific">Rhizophagus irregularis</name>
    <dbReference type="NCBI Taxonomy" id="588596"/>
    <lineage>
        <taxon>Eukaryota</taxon>
        <taxon>Fungi</taxon>
        <taxon>Fungi incertae sedis</taxon>
        <taxon>Mucoromycota</taxon>
        <taxon>Glomeromycotina</taxon>
        <taxon>Glomeromycetes</taxon>
        <taxon>Glomerales</taxon>
        <taxon>Glomeraceae</taxon>
        <taxon>Rhizophagus</taxon>
    </lineage>
</organism>
<protein>
    <recommendedName>
        <fullName evidence="3">F-box associated domain-containing protein</fullName>
    </recommendedName>
</protein>
<proteinExistence type="predicted"/>